<accession>A0ABW6KS28</accession>
<comment type="caution">
    <text evidence="3">The sequence shown here is derived from an EMBL/GenBank/DDBJ whole genome shotgun (WGS) entry which is preliminary data.</text>
</comment>
<feature type="region of interest" description="Disordered" evidence="1">
    <location>
        <begin position="1"/>
        <end position="29"/>
    </location>
</feature>
<dbReference type="RefSeq" id="WP_388344186.1">
    <property type="nucleotide sequence ID" value="NZ_JBIAFJ010000003.1"/>
</dbReference>
<reference evidence="3 4" key="1">
    <citation type="submission" date="2024-10" db="EMBL/GenBank/DDBJ databases">
        <title>The Natural Products Discovery Center: Release of the First 8490 Sequenced Strains for Exploring Actinobacteria Biosynthetic Diversity.</title>
        <authorList>
            <person name="Kalkreuter E."/>
            <person name="Kautsar S.A."/>
            <person name="Yang D."/>
            <person name="Bader C.D."/>
            <person name="Teijaro C.N."/>
            <person name="Fluegel L."/>
            <person name="Davis C.M."/>
            <person name="Simpson J.R."/>
            <person name="Lauterbach L."/>
            <person name="Steele A.D."/>
            <person name="Gui C."/>
            <person name="Meng S."/>
            <person name="Li G."/>
            <person name="Viehrig K."/>
            <person name="Ye F."/>
            <person name="Su P."/>
            <person name="Kiefer A.F."/>
            <person name="Nichols A."/>
            <person name="Cepeda A.J."/>
            <person name="Yan W."/>
            <person name="Fan B."/>
            <person name="Jiang Y."/>
            <person name="Adhikari A."/>
            <person name="Zheng C.-J."/>
            <person name="Schuster L."/>
            <person name="Cowan T.M."/>
            <person name="Smanski M.J."/>
            <person name="Chevrette M.G."/>
            <person name="De Carvalho L.P.S."/>
            <person name="Shen B."/>
        </authorList>
    </citation>
    <scope>NUCLEOTIDE SEQUENCE [LARGE SCALE GENOMIC DNA]</scope>
    <source>
        <strain evidence="3 4">NPDC007147</strain>
    </source>
</reference>
<feature type="region of interest" description="Disordered" evidence="1">
    <location>
        <begin position="205"/>
        <end position="235"/>
    </location>
</feature>
<keyword evidence="2" id="KW-0812">Transmembrane</keyword>
<gene>
    <name evidence="3" type="ORF">ACFYNZ_06910</name>
</gene>
<sequence>MERGGAGRRTRAGHPRRDRRARRPPDNPAVRLAVAAAALSLVTAVSGPSAFAAGSPGPYAFTDGAPSVPGATSATDAERLEPGRTYRSSLPRDGRLYYRLDLDATSTAYVSATAVPAAGTTVAATDGLRISVQDARGTSCSIQAARFGASRSPHPVAAWGARETSPGHTLCQGAGTYYALIERIGADNSSSDTWPLELAAFSEPPLRNTGATTAPESWNSASPEPVTGRAAERAGGAGFAAASTIGPGAWRTRIRPGQTLFYQVPVDWGQQPNATAELDGASEGSGYVSGALTLSLYNPVRGRVEEAYAGYSGRQTTAGLAPLPPVAHANRHGFADQVKSLRFAGFHYLVVHLAAQTAERFGEGPHGLTLRVRVDGTARPGPDYAGRSEPVRLFDVTAHDRAAAAPAGAADGTAALRTLAAGGIGAGTVLLAVLGVWTAVARRGTGSSGTPGASQGAGRGPDGSGGPHRRVSAQKPTA</sequence>
<feature type="compositionally biased region" description="Polar residues" evidence="1">
    <location>
        <begin position="209"/>
        <end position="222"/>
    </location>
</feature>
<feature type="compositionally biased region" description="Basic residues" evidence="1">
    <location>
        <begin position="1"/>
        <end position="22"/>
    </location>
</feature>
<organism evidence="3 4">
    <name type="scientific">Streptomyces kebangsaanensis</name>
    <dbReference type="NCBI Taxonomy" id="864058"/>
    <lineage>
        <taxon>Bacteria</taxon>
        <taxon>Bacillati</taxon>
        <taxon>Actinomycetota</taxon>
        <taxon>Actinomycetes</taxon>
        <taxon>Kitasatosporales</taxon>
        <taxon>Streptomycetaceae</taxon>
        <taxon>Streptomyces</taxon>
    </lineage>
</organism>
<feature type="region of interest" description="Disordered" evidence="1">
    <location>
        <begin position="443"/>
        <end position="478"/>
    </location>
</feature>
<feature type="compositionally biased region" description="Gly residues" evidence="1">
    <location>
        <begin position="455"/>
        <end position="466"/>
    </location>
</feature>
<evidence type="ECO:0000256" key="1">
    <source>
        <dbReference type="SAM" id="MobiDB-lite"/>
    </source>
</evidence>
<keyword evidence="2" id="KW-1133">Transmembrane helix</keyword>
<dbReference type="EMBL" id="JBIAFJ010000003">
    <property type="protein sequence ID" value="MFE9169243.1"/>
    <property type="molecule type" value="Genomic_DNA"/>
</dbReference>
<keyword evidence="2" id="KW-0472">Membrane</keyword>
<evidence type="ECO:0000313" key="4">
    <source>
        <dbReference type="Proteomes" id="UP001601197"/>
    </source>
</evidence>
<feature type="transmembrane region" description="Helical" evidence="2">
    <location>
        <begin position="419"/>
        <end position="440"/>
    </location>
</feature>
<protein>
    <submittedName>
        <fullName evidence="3">Uncharacterized protein</fullName>
    </submittedName>
</protein>
<dbReference type="Proteomes" id="UP001601197">
    <property type="component" value="Unassembled WGS sequence"/>
</dbReference>
<evidence type="ECO:0000313" key="3">
    <source>
        <dbReference type="EMBL" id="MFE9169243.1"/>
    </source>
</evidence>
<proteinExistence type="predicted"/>
<keyword evidence="4" id="KW-1185">Reference proteome</keyword>
<name>A0ABW6KS28_9ACTN</name>
<evidence type="ECO:0000256" key="2">
    <source>
        <dbReference type="SAM" id="Phobius"/>
    </source>
</evidence>